<dbReference type="AlphaFoldDB" id="A0AAW9QJB0"/>
<keyword evidence="2" id="KW-1185">Reference proteome</keyword>
<dbReference type="Proteomes" id="UP001336250">
    <property type="component" value="Unassembled WGS sequence"/>
</dbReference>
<name>A0AAW9QJB0_9BURK</name>
<gene>
    <name evidence="1" type="ORF">V4F39_16380</name>
</gene>
<comment type="caution">
    <text evidence="1">The sequence shown here is derived from an EMBL/GenBank/DDBJ whole genome shotgun (WGS) entry which is preliminary data.</text>
</comment>
<evidence type="ECO:0000313" key="2">
    <source>
        <dbReference type="Proteomes" id="UP001336250"/>
    </source>
</evidence>
<dbReference type="InterPro" id="IPR025245">
    <property type="entry name" value="DUF4197"/>
</dbReference>
<reference evidence="1 2" key="1">
    <citation type="submission" date="2024-02" db="EMBL/GenBank/DDBJ databases">
        <title>Genome sequence of Aquincola sp. MAHUQ-54.</title>
        <authorList>
            <person name="Huq M.A."/>
        </authorList>
    </citation>
    <scope>NUCLEOTIDE SEQUENCE [LARGE SCALE GENOMIC DNA]</scope>
    <source>
        <strain evidence="1 2">MAHUQ-54</strain>
    </source>
</reference>
<proteinExistence type="predicted"/>
<organism evidence="1 2">
    <name type="scientific">Aquincola agrisoli</name>
    <dbReference type="NCBI Taxonomy" id="3119538"/>
    <lineage>
        <taxon>Bacteria</taxon>
        <taxon>Pseudomonadati</taxon>
        <taxon>Pseudomonadota</taxon>
        <taxon>Betaproteobacteria</taxon>
        <taxon>Burkholderiales</taxon>
        <taxon>Sphaerotilaceae</taxon>
        <taxon>Aquincola</taxon>
    </lineage>
</organism>
<dbReference type="Pfam" id="PF13852">
    <property type="entry name" value="DUF4197"/>
    <property type="match status" value="1"/>
</dbReference>
<protein>
    <submittedName>
        <fullName evidence="1">DUF4197 domain-containing protein</fullName>
    </submittedName>
</protein>
<accession>A0AAW9QJB0</accession>
<sequence length="216" mass="22546">MAASLGVVGFAGPAWSLSESDAAVGVRAAIERGAIAAVGLLGRTDGFLGNPKVRIDLPGPLAQASGLLKAAGYGRQLDALVTAMNRAAEAAVPQARTLLVNAAKSMSVEDALRIVKGGDTSVTDFFARKTREPLTQQFLPIVGRATDKVSLAAKYDAVAGRAARLGLLKERDADLRGYVTGRTLDGLYLVIGEQERQMRRDPVGTGSAILRKVFGG</sequence>
<dbReference type="EMBL" id="JAZIBG010000031">
    <property type="protein sequence ID" value="MEF7615499.1"/>
    <property type="molecule type" value="Genomic_DNA"/>
</dbReference>
<evidence type="ECO:0000313" key="1">
    <source>
        <dbReference type="EMBL" id="MEF7615499.1"/>
    </source>
</evidence>